<dbReference type="Pfam" id="PF09084">
    <property type="entry name" value="NMT1"/>
    <property type="match status" value="1"/>
</dbReference>
<evidence type="ECO:0000256" key="12">
    <source>
        <dbReference type="SAM" id="SignalP"/>
    </source>
</evidence>
<name>A0A516H1A5_9PROT</name>
<proteinExistence type="inferred from homology"/>
<dbReference type="RefSeq" id="WP_144068552.1">
    <property type="nucleotide sequence ID" value="NZ_CP041636.1"/>
</dbReference>
<evidence type="ECO:0000256" key="7">
    <source>
        <dbReference type="ARBA" id="ARBA00022898"/>
    </source>
</evidence>
<evidence type="ECO:0000256" key="2">
    <source>
        <dbReference type="ARBA" id="ARBA00004948"/>
    </source>
</evidence>
<keyword evidence="12" id="KW-0732">Signal</keyword>
<dbReference type="EMBL" id="CP041636">
    <property type="protein sequence ID" value="QDO97571.1"/>
    <property type="molecule type" value="Genomic_DNA"/>
</dbReference>
<comment type="catalytic activity">
    <reaction evidence="11">
        <text>N(6)-(pyridoxal phosphate)-L-lysyl-[4-amino-5-hydroxymethyl-2-methylpyrimidine phosphate synthase] + L-histidyl-[4-amino-5-hydroxymethyl-2-methylpyrimidine phosphate synthase] + 2 Fe(3+) + 4 H2O = L-lysyl-[4-amino-5-hydroxymethyl-2-methylpyrimidine phosphate synthase] + (2S)-2-amino-5-hydroxy-4-oxopentanoyl-[4-amino-5-hydroxymethyl-2-methylpyrimidine phosphate synthase] + 4-amino-2-methyl-5-(phosphooxymethyl)pyrimidine + 3-oxopropanoate + 2 Fe(2+) + 2 H(+)</text>
        <dbReference type="Rhea" id="RHEA:65756"/>
        <dbReference type="Rhea" id="RHEA-COMP:16892"/>
        <dbReference type="Rhea" id="RHEA-COMP:16893"/>
        <dbReference type="Rhea" id="RHEA-COMP:16894"/>
        <dbReference type="Rhea" id="RHEA-COMP:16895"/>
        <dbReference type="ChEBI" id="CHEBI:15377"/>
        <dbReference type="ChEBI" id="CHEBI:15378"/>
        <dbReference type="ChEBI" id="CHEBI:29033"/>
        <dbReference type="ChEBI" id="CHEBI:29034"/>
        <dbReference type="ChEBI" id="CHEBI:29969"/>
        <dbReference type="ChEBI" id="CHEBI:29979"/>
        <dbReference type="ChEBI" id="CHEBI:33190"/>
        <dbReference type="ChEBI" id="CHEBI:58354"/>
        <dbReference type="ChEBI" id="CHEBI:143915"/>
        <dbReference type="ChEBI" id="CHEBI:157692"/>
    </reaction>
    <physiologicalReaction direction="left-to-right" evidence="11">
        <dbReference type="Rhea" id="RHEA:65757"/>
    </physiologicalReaction>
</comment>
<gene>
    <name evidence="14" type="ORF">FNB15_09950</name>
</gene>
<dbReference type="GO" id="GO:0009228">
    <property type="term" value="P:thiamine biosynthetic process"/>
    <property type="evidence" value="ECO:0007669"/>
    <property type="project" value="UniProtKB-KW"/>
</dbReference>
<feature type="signal peptide" evidence="12">
    <location>
        <begin position="1"/>
        <end position="21"/>
    </location>
</feature>
<evidence type="ECO:0000256" key="5">
    <source>
        <dbReference type="ARBA" id="ARBA00022679"/>
    </source>
</evidence>
<dbReference type="Gene3D" id="3.40.190.10">
    <property type="entry name" value="Periplasmic binding protein-like II"/>
    <property type="match status" value="2"/>
</dbReference>
<evidence type="ECO:0000256" key="4">
    <source>
        <dbReference type="ARBA" id="ARBA00011738"/>
    </source>
</evidence>
<evidence type="ECO:0000313" key="14">
    <source>
        <dbReference type="EMBL" id="QDO97571.1"/>
    </source>
</evidence>
<dbReference type="OrthoDB" id="9815602at2"/>
<keyword evidence="15" id="KW-1185">Reference proteome</keyword>
<evidence type="ECO:0000256" key="9">
    <source>
        <dbReference type="ARBA" id="ARBA00023004"/>
    </source>
</evidence>
<dbReference type="GO" id="GO:0016740">
    <property type="term" value="F:transferase activity"/>
    <property type="evidence" value="ECO:0007669"/>
    <property type="project" value="UniProtKB-KW"/>
</dbReference>
<accession>A0A516H1A5</accession>
<evidence type="ECO:0000256" key="11">
    <source>
        <dbReference type="ARBA" id="ARBA00048179"/>
    </source>
</evidence>
<comment type="subunit">
    <text evidence="4">Homodimer.</text>
</comment>
<reference evidence="14 15" key="1">
    <citation type="submission" date="2019-07" db="EMBL/GenBank/DDBJ databases">
        <title>Genome sequencing for Ferrovibrio sp. K5.</title>
        <authorList>
            <person name="Park S.-J."/>
        </authorList>
    </citation>
    <scope>NUCLEOTIDE SEQUENCE [LARGE SCALE GENOMIC DNA]</scope>
    <source>
        <strain evidence="14 15">K5</strain>
    </source>
</reference>
<dbReference type="AlphaFoldDB" id="A0A516H1A5"/>
<keyword evidence="9" id="KW-0408">Iron</keyword>
<dbReference type="InterPro" id="IPR027939">
    <property type="entry name" value="NMT1/THI5"/>
</dbReference>
<protein>
    <recommendedName>
        <fullName evidence="10">Thiamine pyrimidine synthase</fullName>
    </recommendedName>
</protein>
<evidence type="ECO:0000256" key="10">
    <source>
        <dbReference type="ARBA" id="ARBA00033171"/>
    </source>
</evidence>
<keyword evidence="5" id="KW-0808">Transferase</keyword>
<sequence length="341" mass="37454">MFSKLTALVMGGMLVAGSAMAQDTNIKFTLGWKTQGSDAAYLLALEKGYFKAEGLNVVIDQGEGSGATVTRIMSGAYDAGFGDVNAIIQNASTRPQDSPVMVYQMWNQPPFTIGVKKSSGINTIKDLEGRTLGGSQGTPTMRLLPVFVRKNGLDASKIKTTNMAPNLQEPMLIKGDVDGVLVFNITSYFNLVLNRQDPDKDYKWFNFGDYGMDLYSNGMMVSRKLIQTNPKAVAGLVRAVNKAMLEIGKDQNLGMTAVAKYDNLVDIPVEKRRLQYSFDNLIVSPEMKEIGIGDIKDDRMARAIAIVVEGYQLERAPAVSEVFSREFLPPKSERALTYTKN</sequence>
<dbReference type="PANTHER" id="PTHR31528:SF1">
    <property type="entry name" value="4-AMINO-5-HYDROXYMETHYL-2-METHYLPYRIMIDINE PHOSPHATE SYNTHASE THI11-RELATED"/>
    <property type="match status" value="1"/>
</dbReference>
<evidence type="ECO:0000256" key="3">
    <source>
        <dbReference type="ARBA" id="ARBA00009406"/>
    </source>
</evidence>
<dbReference type="GO" id="GO:0046872">
    <property type="term" value="F:metal ion binding"/>
    <property type="evidence" value="ECO:0007669"/>
    <property type="project" value="UniProtKB-KW"/>
</dbReference>
<evidence type="ECO:0000256" key="8">
    <source>
        <dbReference type="ARBA" id="ARBA00022977"/>
    </source>
</evidence>
<dbReference type="InterPro" id="IPR015168">
    <property type="entry name" value="SsuA/THI5"/>
</dbReference>
<evidence type="ECO:0000256" key="1">
    <source>
        <dbReference type="ARBA" id="ARBA00003469"/>
    </source>
</evidence>
<organism evidence="14 15">
    <name type="scientific">Ferrovibrio terrae</name>
    <dbReference type="NCBI Taxonomy" id="2594003"/>
    <lineage>
        <taxon>Bacteria</taxon>
        <taxon>Pseudomonadati</taxon>
        <taxon>Pseudomonadota</taxon>
        <taxon>Alphaproteobacteria</taxon>
        <taxon>Rhodospirillales</taxon>
        <taxon>Rhodospirillaceae</taxon>
        <taxon>Ferrovibrio</taxon>
    </lineage>
</organism>
<evidence type="ECO:0000259" key="13">
    <source>
        <dbReference type="Pfam" id="PF09084"/>
    </source>
</evidence>
<dbReference type="Proteomes" id="UP000317496">
    <property type="component" value="Chromosome"/>
</dbReference>
<dbReference type="SUPFAM" id="SSF53850">
    <property type="entry name" value="Periplasmic binding protein-like II"/>
    <property type="match status" value="1"/>
</dbReference>
<keyword evidence="7" id="KW-0663">Pyridoxal phosphate</keyword>
<feature type="domain" description="SsuA/THI5-like" evidence="13">
    <location>
        <begin position="39"/>
        <end position="246"/>
    </location>
</feature>
<dbReference type="PANTHER" id="PTHR31528">
    <property type="entry name" value="4-AMINO-5-HYDROXYMETHYL-2-METHYLPYRIMIDINE PHOSPHATE SYNTHASE THI11-RELATED"/>
    <property type="match status" value="1"/>
</dbReference>
<keyword evidence="6" id="KW-0479">Metal-binding</keyword>
<comment type="function">
    <text evidence="1">Responsible for the formation of the pyrimidine heterocycle in the thiamine biosynthesis pathway. Catalyzes the formation of hydroxymethylpyrimidine phosphate (HMP-P) from histidine and pyridoxal phosphate (PLP). The protein uses PLP and the active site histidine to form HMP-P, generating an inactive enzyme. The enzyme can only undergo a single turnover, which suggests it is a suicide enzyme.</text>
</comment>
<evidence type="ECO:0000313" key="15">
    <source>
        <dbReference type="Proteomes" id="UP000317496"/>
    </source>
</evidence>
<keyword evidence="8" id="KW-0784">Thiamine biosynthesis</keyword>
<evidence type="ECO:0000256" key="6">
    <source>
        <dbReference type="ARBA" id="ARBA00022723"/>
    </source>
</evidence>
<comment type="similarity">
    <text evidence="3">Belongs to the NMT1/THI5 family.</text>
</comment>
<dbReference type="KEGG" id="fer:FNB15_09950"/>
<feature type="chain" id="PRO_5021860642" description="Thiamine pyrimidine synthase" evidence="12">
    <location>
        <begin position="22"/>
        <end position="341"/>
    </location>
</feature>
<comment type="pathway">
    <text evidence="2">Cofactor biosynthesis; thiamine diphosphate biosynthesis.</text>
</comment>